<reference evidence="1 2" key="1">
    <citation type="journal article" date="2020" name="BMC Genomics">
        <title>Intraspecific diversification of the crop wild relative Brassica cretica Lam. using demographic model selection.</title>
        <authorList>
            <person name="Kioukis A."/>
            <person name="Michalopoulou V.A."/>
            <person name="Briers L."/>
            <person name="Pirintsos S."/>
            <person name="Studholme D.J."/>
            <person name="Pavlidis P."/>
            <person name="Sarris P.F."/>
        </authorList>
    </citation>
    <scope>NUCLEOTIDE SEQUENCE [LARGE SCALE GENOMIC DNA]</scope>
    <source>
        <strain evidence="2">cv. PFS-1207/04</strain>
    </source>
</reference>
<dbReference type="Proteomes" id="UP000266723">
    <property type="component" value="Unassembled WGS sequence"/>
</dbReference>
<name>A0ABQ7DKP7_BRACR</name>
<sequence length="267" mass="29846">MSNTQLHGRSYNSRNTVLTDGRAHKIWDCESPLYDSYELASFAHIIERKLLPFSPAHVRPPRLSLQAVMAKDKDNNNAYASSKMTTSSSQRRKYWWNRKKNYEIKKEIKKIMLPGCNDHFIRSLEISGINQAIKHKLSGLCLLPSFLASWPITTRGVSVLRVKTRLLGGYGMVKTLVVWVLIPGDGGFHSSVTAGFCFWEVVVSLASPSSALGSSGLVCLCSVRALTLSDEILKSDEALRRVDRVGRTEMVSAEALRVLSSDEMKLR</sequence>
<organism evidence="1 2">
    <name type="scientific">Brassica cretica</name>
    <name type="common">Mustard</name>
    <dbReference type="NCBI Taxonomy" id="69181"/>
    <lineage>
        <taxon>Eukaryota</taxon>
        <taxon>Viridiplantae</taxon>
        <taxon>Streptophyta</taxon>
        <taxon>Embryophyta</taxon>
        <taxon>Tracheophyta</taxon>
        <taxon>Spermatophyta</taxon>
        <taxon>Magnoliopsida</taxon>
        <taxon>eudicotyledons</taxon>
        <taxon>Gunneridae</taxon>
        <taxon>Pentapetalae</taxon>
        <taxon>rosids</taxon>
        <taxon>malvids</taxon>
        <taxon>Brassicales</taxon>
        <taxon>Brassicaceae</taxon>
        <taxon>Brassiceae</taxon>
        <taxon>Brassica</taxon>
    </lineage>
</organism>
<protein>
    <submittedName>
        <fullName evidence="1">Uncharacterized protein</fullName>
    </submittedName>
</protein>
<dbReference type="PANTHER" id="PTHR33978:SF30">
    <property type="entry name" value="EXPRESSED PROTEIN"/>
    <property type="match status" value="1"/>
</dbReference>
<dbReference type="PANTHER" id="PTHR33978">
    <property type="entry name" value="SERINE/THREONINE-KINASE"/>
    <property type="match status" value="1"/>
</dbReference>
<dbReference type="EMBL" id="QGKV02000649">
    <property type="protein sequence ID" value="KAF3577619.1"/>
    <property type="molecule type" value="Genomic_DNA"/>
</dbReference>
<evidence type="ECO:0000313" key="2">
    <source>
        <dbReference type="Proteomes" id="UP000266723"/>
    </source>
</evidence>
<keyword evidence="2" id="KW-1185">Reference proteome</keyword>
<comment type="caution">
    <text evidence="1">The sequence shown here is derived from an EMBL/GenBank/DDBJ whole genome shotgun (WGS) entry which is preliminary data.</text>
</comment>
<proteinExistence type="predicted"/>
<gene>
    <name evidence="1" type="ORF">DY000_02028382</name>
</gene>
<accession>A0ABQ7DKP7</accession>
<evidence type="ECO:0000313" key="1">
    <source>
        <dbReference type="EMBL" id="KAF3577619.1"/>
    </source>
</evidence>